<proteinExistence type="predicted"/>
<dbReference type="GO" id="GO:0006044">
    <property type="term" value="P:N-acetylglucosamine metabolic process"/>
    <property type="evidence" value="ECO:0007669"/>
    <property type="project" value="TreeGrafter"/>
</dbReference>
<name>A0A3N2Q048_SODAK</name>
<protein>
    <recommendedName>
        <fullName evidence="3">N-acetylglucosamine-induced protein 1</fullName>
    </recommendedName>
</protein>
<dbReference type="PANTHER" id="PTHR35020:SF4">
    <property type="entry name" value="N-ACETYLGLUCOSAMINE-INDUCED PROTEIN 1"/>
    <property type="match status" value="1"/>
</dbReference>
<accession>A0A3N2Q048</accession>
<dbReference type="STRING" id="1314773.A0A3N2Q048"/>
<dbReference type="OrthoDB" id="10053431at2759"/>
<reference evidence="1 2" key="1">
    <citation type="journal article" date="2018" name="Mol. Ecol.">
        <title>The obligate alkalophilic soda-lake fungus Sodiomyces alkalinus has shifted to a protein diet.</title>
        <authorList>
            <person name="Grum-Grzhimaylo A.A."/>
            <person name="Falkoski D.L."/>
            <person name="van den Heuvel J."/>
            <person name="Valero-Jimenez C.A."/>
            <person name="Min B."/>
            <person name="Choi I.G."/>
            <person name="Lipzen A."/>
            <person name="Daum C.G."/>
            <person name="Aanen D.K."/>
            <person name="Tsang A."/>
            <person name="Henrissat B."/>
            <person name="Bilanenko E.N."/>
            <person name="de Vries R.P."/>
            <person name="van Kan J.A.L."/>
            <person name="Grigoriev I.V."/>
            <person name="Debets A.J.M."/>
        </authorList>
    </citation>
    <scope>NUCLEOTIDE SEQUENCE [LARGE SCALE GENOMIC DNA]</scope>
    <source>
        <strain evidence="1 2">F11</strain>
    </source>
</reference>
<dbReference type="GO" id="GO:0005737">
    <property type="term" value="C:cytoplasm"/>
    <property type="evidence" value="ECO:0007669"/>
    <property type="project" value="TreeGrafter"/>
</dbReference>
<dbReference type="Pfam" id="PF12239">
    <property type="entry name" value="DUF3605"/>
    <property type="match status" value="1"/>
</dbReference>
<keyword evidence="2" id="KW-1185">Reference proteome</keyword>
<dbReference type="InterPro" id="IPR022036">
    <property type="entry name" value="DUF3605"/>
</dbReference>
<dbReference type="PANTHER" id="PTHR35020">
    <property type="entry name" value="N-ACETYLGLUCOSAMINE-INDUCED PROTEIN 1"/>
    <property type="match status" value="1"/>
</dbReference>
<evidence type="ECO:0008006" key="3">
    <source>
        <dbReference type="Google" id="ProtNLM"/>
    </source>
</evidence>
<evidence type="ECO:0000313" key="1">
    <source>
        <dbReference type="EMBL" id="ROT40127.1"/>
    </source>
</evidence>
<dbReference type="EMBL" id="ML119053">
    <property type="protein sequence ID" value="ROT40127.1"/>
    <property type="molecule type" value="Genomic_DNA"/>
</dbReference>
<sequence>MVRLSHGLQYQVSVVSYDIPRIALFPALPPFRPLFPSGYRMGCSTDNIDAGPIPALPYWQVNVPPEERSDECPEALQHLSAKDVGILSTPDDAYNSQTWPEVRQLVAENRLDLFQRVPSELRRYRIFVHEVMEEHGSVMNFILGQRLHWTQPLQANGRYFQDPGDVKILFNDWPYGIDERIKHLVVWTKFVLEDDPLTGDLKESTRAEVGRFVGETFRKQLPKDTVISFRNCSSLKSVHAVEHFHVMLFDPPSDPSAISSEGDTRMPATLDTVSAYKPQLKV</sequence>
<evidence type="ECO:0000313" key="2">
    <source>
        <dbReference type="Proteomes" id="UP000272025"/>
    </source>
</evidence>
<dbReference type="GeneID" id="39582593"/>
<dbReference type="RefSeq" id="XP_028467933.1">
    <property type="nucleotide sequence ID" value="XM_028614115.1"/>
</dbReference>
<dbReference type="AlphaFoldDB" id="A0A3N2Q048"/>
<organism evidence="1 2">
    <name type="scientific">Sodiomyces alkalinus (strain CBS 110278 / VKM F-3762 / F11)</name>
    <name type="common">Alkaliphilic filamentous fungus</name>
    <dbReference type="NCBI Taxonomy" id="1314773"/>
    <lineage>
        <taxon>Eukaryota</taxon>
        <taxon>Fungi</taxon>
        <taxon>Dikarya</taxon>
        <taxon>Ascomycota</taxon>
        <taxon>Pezizomycotina</taxon>
        <taxon>Sordariomycetes</taxon>
        <taxon>Hypocreomycetidae</taxon>
        <taxon>Glomerellales</taxon>
        <taxon>Plectosphaerellaceae</taxon>
        <taxon>Sodiomyces</taxon>
    </lineage>
</organism>
<dbReference type="Proteomes" id="UP000272025">
    <property type="component" value="Unassembled WGS sequence"/>
</dbReference>
<gene>
    <name evidence="1" type="ORF">SODALDRAFT_358647</name>
</gene>